<accession>A0AC61PN73</accession>
<organism evidence="1 2">
    <name type="scientific">Aristaeella lactis</name>
    <dbReference type="NCBI Taxonomy" id="3046383"/>
    <lineage>
        <taxon>Bacteria</taxon>
        <taxon>Bacillati</taxon>
        <taxon>Bacillota</taxon>
        <taxon>Clostridia</taxon>
        <taxon>Eubacteriales</taxon>
        <taxon>Aristaeellaceae</taxon>
        <taxon>Aristaeella</taxon>
    </lineage>
</organism>
<dbReference type="EMBL" id="FWXZ01000004">
    <property type="protein sequence ID" value="SMC72651.1"/>
    <property type="molecule type" value="Genomic_DNA"/>
</dbReference>
<comment type="caution">
    <text evidence="1">The sequence shown here is derived from an EMBL/GenBank/DDBJ whole genome shotgun (WGS) entry which is preliminary data.</text>
</comment>
<keyword evidence="2" id="KW-1185">Reference proteome</keyword>
<evidence type="ECO:0000313" key="2">
    <source>
        <dbReference type="Proteomes" id="UP000192328"/>
    </source>
</evidence>
<reference evidence="1" key="1">
    <citation type="submission" date="2017-04" db="EMBL/GenBank/DDBJ databases">
        <authorList>
            <person name="Varghese N."/>
            <person name="Submissions S."/>
        </authorList>
    </citation>
    <scope>NUCLEOTIDE SEQUENCE</scope>
    <source>
        <strain evidence="1">WTE2008</strain>
    </source>
</reference>
<evidence type="ECO:0000313" key="1">
    <source>
        <dbReference type="EMBL" id="SMC72651.1"/>
    </source>
</evidence>
<dbReference type="Proteomes" id="UP000192328">
    <property type="component" value="Unassembled WGS sequence"/>
</dbReference>
<protein>
    <submittedName>
        <fullName evidence="1">Uncharacterized protein</fullName>
    </submittedName>
</protein>
<gene>
    <name evidence="1" type="ORF">SAMN06297397_2201</name>
</gene>
<sequence>MIENKSDLHCPSLEAPLIIKNYVKGDIDCNYEKYLLEMINHSVWFHQHFKAPFIPPDNENNGQCDAYSADYGLDFKLIASKTHLQAISTRSEQIVIMTKGLYAHCASKNTGPMTYTRLAQAIRGLSIEELMMIQNKKTRVQGLENDISEYLDTLNTNKNLLLLFPFRFRFETPGNSKNDILTIVKLLNNNFSESLQYRSKQYESLDTFFSFFYDYTFVLCKWDKDHLLFIESIPVEKSKTFMHLASTYCHNWDKKYDFFLQRLKEKNTTMKQIRDCLISMDI</sequence>
<name>A0AC61PN73_9FIRM</name>
<proteinExistence type="predicted"/>